<feature type="signal peptide" evidence="2">
    <location>
        <begin position="1"/>
        <end position="23"/>
    </location>
</feature>
<dbReference type="Proteomes" id="UP001500339">
    <property type="component" value="Unassembled WGS sequence"/>
</dbReference>
<reference evidence="4" key="1">
    <citation type="journal article" date="2019" name="Int. J. Syst. Evol. Microbiol.">
        <title>The Global Catalogue of Microorganisms (GCM) 10K type strain sequencing project: providing services to taxonomists for standard genome sequencing and annotation.</title>
        <authorList>
            <consortium name="The Broad Institute Genomics Platform"/>
            <consortium name="The Broad Institute Genome Sequencing Center for Infectious Disease"/>
            <person name="Wu L."/>
            <person name="Ma J."/>
        </authorList>
    </citation>
    <scope>NUCLEOTIDE SEQUENCE [LARGE SCALE GENOMIC DNA]</scope>
    <source>
        <strain evidence="4">JCM 1405</strain>
    </source>
</reference>
<evidence type="ECO:0000313" key="4">
    <source>
        <dbReference type="Proteomes" id="UP001500339"/>
    </source>
</evidence>
<comment type="caution">
    <text evidence="3">The sequence shown here is derived from an EMBL/GenBank/DDBJ whole genome shotgun (WGS) entry which is preliminary data.</text>
</comment>
<evidence type="ECO:0000256" key="2">
    <source>
        <dbReference type="SAM" id="SignalP"/>
    </source>
</evidence>
<dbReference type="EMBL" id="BAAACF010000001">
    <property type="protein sequence ID" value="GAA0719190.1"/>
    <property type="molecule type" value="Genomic_DNA"/>
</dbReference>
<dbReference type="Gene3D" id="3.40.190.150">
    <property type="entry name" value="Bordetella uptake gene, domain 1"/>
    <property type="match status" value="1"/>
</dbReference>
<proteinExistence type="inferred from homology"/>
<dbReference type="Pfam" id="PF03401">
    <property type="entry name" value="TctC"/>
    <property type="match status" value="1"/>
</dbReference>
<keyword evidence="2" id="KW-0732">Signal</keyword>
<dbReference type="PROSITE" id="PS51257">
    <property type="entry name" value="PROKAR_LIPOPROTEIN"/>
    <property type="match status" value="1"/>
</dbReference>
<sequence>MKKSKIMVALGLVASMVFMTGCASSGGSTDKKEAKYPNKQISMIIQAAPGGLSDTVARTVASELQKTLGVPVVSTNKTGAAGAVAMSFLQGSNPDGYTIGYVPVELAMVKALGYANDVEPDGFTLLGRSNISPATVTVRADSPWKTIEEFIDYAKQNPSKIKVGNSGTGSIWHIAAATVESATNTKFNHVPFDGAAPAIAALMGSHIDAVTVSVSEVKSGVESGQLRVLSVVDENKSPFFPEVPTMKEKGYDIVVAAWGGFAAPKNLPKEVQDALIPAIEKAIQSESLKKIANERAFTVAYQNGEEFYKFAKSQFDFYMKQIPAMGIKK</sequence>
<dbReference type="PANTHER" id="PTHR42928:SF5">
    <property type="entry name" value="BLR1237 PROTEIN"/>
    <property type="match status" value="1"/>
</dbReference>
<protein>
    <submittedName>
        <fullName evidence="3">Tripartite tricarboxylate transporter substrate binding protein</fullName>
    </submittedName>
</protein>
<accession>A0ABP3TZT3</accession>
<dbReference type="CDD" id="cd07012">
    <property type="entry name" value="PBP2_Bug_TTT"/>
    <property type="match status" value="1"/>
</dbReference>
<dbReference type="SUPFAM" id="SSF53850">
    <property type="entry name" value="Periplasmic binding protein-like II"/>
    <property type="match status" value="1"/>
</dbReference>
<dbReference type="PIRSF" id="PIRSF017082">
    <property type="entry name" value="YflP"/>
    <property type="match status" value="1"/>
</dbReference>
<dbReference type="InterPro" id="IPR042100">
    <property type="entry name" value="Bug_dom1"/>
</dbReference>
<gene>
    <name evidence="3" type="ORF">GCM10008905_06880</name>
</gene>
<name>A0ABP3TZT3_9CLOT</name>
<dbReference type="Gene3D" id="3.40.190.10">
    <property type="entry name" value="Periplasmic binding protein-like II"/>
    <property type="match status" value="1"/>
</dbReference>
<dbReference type="PANTHER" id="PTHR42928">
    <property type="entry name" value="TRICARBOXYLATE-BINDING PROTEIN"/>
    <property type="match status" value="1"/>
</dbReference>
<dbReference type="RefSeq" id="WP_343766672.1">
    <property type="nucleotide sequence ID" value="NZ_BAAACF010000001.1"/>
</dbReference>
<keyword evidence="4" id="KW-1185">Reference proteome</keyword>
<feature type="chain" id="PRO_5046964674" evidence="2">
    <location>
        <begin position="24"/>
        <end position="329"/>
    </location>
</feature>
<organism evidence="3 4">
    <name type="scientific">Clostridium malenominatum</name>
    <dbReference type="NCBI Taxonomy" id="1539"/>
    <lineage>
        <taxon>Bacteria</taxon>
        <taxon>Bacillati</taxon>
        <taxon>Bacillota</taxon>
        <taxon>Clostridia</taxon>
        <taxon>Eubacteriales</taxon>
        <taxon>Clostridiaceae</taxon>
        <taxon>Clostridium</taxon>
    </lineage>
</organism>
<evidence type="ECO:0000256" key="1">
    <source>
        <dbReference type="ARBA" id="ARBA00006987"/>
    </source>
</evidence>
<evidence type="ECO:0000313" key="3">
    <source>
        <dbReference type="EMBL" id="GAA0719190.1"/>
    </source>
</evidence>
<comment type="similarity">
    <text evidence="1">Belongs to the UPF0065 (bug) family.</text>
</comment>
<dbReference type="InterPro" id="IPR005064">
    <property type="entry name" value="BUG"/>
</dbReference>